<dbReference type="InterPro" id="IPR016185">
    <property type="entry name" value="PreATP-grasp_dom_sf"/>
</dbReference>
<dbReference type="GO" id="GO:0005524">
    <property type="term" value="F:ATP binding"/>
    <property type="evidence" value="ECO:0007669"/>
    <property type="project" value="UniProtKB-UniRule"/>
</dbReference>
<dbReference type="EC" id="6.3.4.18" evidence="5 6"/>
<evidence type="ECO:0000256" key="4">
    <source>
        <dbReference type="ARBA" id="ARBA00022840"/>
    </source>
</evidence>
<dbReference type="AlphaFoldDB" id="S3BBP6"/>
<evidence type="ECO:0000256" key="2">
    <source>
        <dbReference type="ARBA" id="ARBA00022741"/>
    </source>
</evidence>
<dbReference type="RefSeq" id="WP_016475107.1">
    <property type="nucleotide sequence ID" value="NZ_KE150481.1"/>
</dbReference>
<dbReference type="InterPro" id="IPR003135">
    <property type="entry name" value="ATP-grasp_carboxylate-amine"/>
</dbReference>
<dbReference type="Pfam" id="PF02222">
    <property type="entry name" value="ATP-grasp"/>
    <property type="match status" value="1"/>
</dbReference>
<evidence type="ECO:0000259" key="7">
    <source>
        <dbReference type="PROSITE" id="PS50975"/>
    </source>
</evidence>
<dbReference type="PANTHER" id="PTHR11609">
    <property type="entry name" value="PURINE BIOSYNTHESIS PROTEIN 6/7, PUR6/7"/>
    <property type="match status" value="1"/>
</dbReference>
<accession>S3BBP6</accession>
<dbReference type="InterPro" id="IPR013815">
    <property type="entry name" value="ATP_grasp_subdomain_1"/>
</dbReference>
<feature type="binding site" evidence="5">
    <location>
        <position position="110"/>
    </location>
    <ligand>
        <name>ATP</name>
        <dbReference type="ChEBI" id="CHEBI:30616"/>
    </ligand>
</feature>
<dbReference type="eggNOG" id="COG0026">
    <property type="taxonomic scope" value="Bacteria"/>
</dbReference>
<feature type="binding site" evidence="5">
    <location>
        <position position="215"/>
    </location>
    <ligand>
        <name>ATP</name>
        <dbReference type="ChEBI" id="CHEBI:30616"/>
    </ligand>
</feature>
<dbReference type="PROSITE" id="PS50975">
    <property type="entry name" value="ATP_GRASP"/>
    <property type="match status" value="1"/>
</dbReference>
<keyword evidence="9" id="KW-1185">Reference proteome</keyword>
<proteinExistence type="inferred from homology"/>
<keyword evidence="1 5" id="KW-0436">Ligase</keyword>
<dbReference type="Proteomes" id="UP000014400">
    <property type="component" value="Unassembled WGS sequence"/>
</dbReference>
<dbReference type="EMBL" id="ATCF01000030">
    <property type="protein sequence ID" value="EPD97896.1"/>
    <property type="molecule type" value="Genomic_DNA"/>
</dbReference>
<dbReference type="InterPro" id="IPR011054">
    <property type="entry name" value="Rudment_hybrid_motif"/>
</dbReference>
<evidence type="ECO:0000313" key="9">
    <source>
        <dbReference type="Proteomes" id="UP000014400"/>
    </source>
</evidence>
<name>S3BBP6_9BURK</name>
<dbReference type="GO" id="GO:0034028">
    <property type="term" value="F:5-(carboxyamino)imidazole ribonucleotide synthase activity"/>
    <property type="evidence" value="ECO:0007669"/>
    <property type="project" value="UniProtKB-UniRule"/>
</dbReference>
<dbReference type="Gene3D" id="3.30.1490.20">
    <property type="entry name" value="ATP-grasp fold, A domain"/>
    <property type="match status" value="1"/>
</dbReference>
<comment type="subunit">
    <text evidence="5 6">Homodimer.</text>
</comment>
<evidence type="ECO:0000256" key="5">
    <source>
        <dbReference type="HAMAP-Rule" id="MF_01928"/>
    </source>
</evidence>
<dbReference type="Gene3D" id="3.40.50.20">
    <property type="match status" value="1"/>
</dbReference>
<dbReference type="InterPro" id="IPR040686">
    <property type="entry name" value="PurK_C"/>
</dbReference>
<evidence type="ECO:0000313" key="8">
    <source>
        <dbReference type="EMBL" id="EPD97896.1"/>
    </source>
</evidence>
<dbReference type="InterPro" id="IPR005875">
    <property type="entry name" value="PurK"/>
</dbReference>
<dbReference type="HAMAP" id="MF_01928">
    <property type="entry name" value="PurK"/>
    <property type="match status" value="1"/>
</dbReference>
<dbReference type="FunFam" id="3.30.1490.20:FF:000015">
    <property type="entry name" value="N5-carboxyaminoimidazole ribonucleotide synthase"/>
    <property type="match status" value="1"/>
</dbReference>
<dbReference type="InterPro" id="IPR011761">
    <property type="entry name" value="ATP-grasp"/>
</dbReference>
<protein>
    <recommendedName>
        <fullName evidence="5 6">N5-carboxyaminoimidazole ribonucleotide synthase</fullName>
        <shortName evidence="5 6">N5-CAIR synthase</shortName>
        <ecNumber evidence="5 6">6.3.4.18</ecNumber>
    </recommendedName>
    <alternativeName>
        <fullName evidence="5 6">5-(carboxyamino)imidazole ribonucleotide synthetase</fullName>
    </alternativeName>
</protein>
<comment type="function">
    <text evidence="5">Catalyzes the ATP-dependent conversion of 5-aminoimidazole ribonucleotide (AIR) and HCO(3)(-) to N5-carboxyaminoimidazole ribonucleotide (N5-CAIR).</text>
</comment>
<sequence length="397" mass="42448">MSEMKTLLPGATLGLLGGGQLGRMFSQAATRMGYHVAVLEPGENSPAGEVSLKQITRSYDDAEGLQTLAQCAQAVTTEFENVPAKSLAALAALGLPTAPHADAVAATQDRNVEKSFIERAGVPTAPHQAVKRIEDIESLSDDLFPGILKTARLGYDGKGQARVHSKAEAKTAWESFGRVDCVLEKMLALKTEVSVIICRNAAGDTAVFPVCENHHRSGILAYTVMPARISAELASRAQEYAEKIAHALDYVGVLCVELFVLDGDKLIANELAPRPHNSGHATIEACSTSQYEQQVRAMAGLPLGDTTQIAPAVMLNILGDLWFDADDQPTTPPWTELLKMPGVKLHLYGKAQARRARKMGHVTVLGTNQAQALSRAHDAAKLLGLPFADELSAKEAL</sequence>
<dbReference type="GO" id="GO:0005829">
    <property type="term" value="C:cytosol"/>
    <property type="evidence" value="ECO:0007669"/>
    <property type="project" value="TreeGrafter"/>
</dbReference>
<keyword evidence="3 5" id="KW-0658">Purine biosynthesis</keyword>
<dbReference type="PATRIC" id="fig|1203554.3.peg.2120"/>
<dbReference type="Pfam" id="PF17769">
    <property type="entry name" value="PurK_C"/>
    <property type="match status" value="1"/>
</dbReference>
<keyword evidence="2 5" id="KW-0547">Nucleotide-binding</keyword>
<dbReference type="UniPathway" id="UPA00074">
    <property type="reaction ID" value="UER00942"/>
</dbReference>
<comment type="similarity">
    <text evidence="5 6">Belongs to the PurK/PurT family.</text>
</comment>
<keyword evidence="4 5" id="KW-0067">ATP-binding</keyword>
<dbReference type="InterPro" id="IPR054350">
    <property type="entry name" value="PurT/PurK_preATP-grasp"/>
</dbReference>
<dbReference type="GO" id="GO:0006189">
    <property type="term" value="P:'de novo' IMP biosynthetic process"/>
    <property type="evidence" value="ECO:0007669"/>
    <property type="project" value="UniProtKB-UniRule"/>
</dbReference>
<gene>
    <name evidence="5 6" type="primary">purK</name>
    <name evidence="8" type="ORF">HMPREF1476_02039</name>
</gene>
<dbReference type="GO" id="GO:0004638">
    <property type="term" value="F:phosphoribosylaminoimidazole carboxylase activity"/>
    <property type="evidence" value="ECO:0007669"/>
    <property type="project" value="InterPro"/>
</dbReference>
<evidence type="ECO:0000256" key="1">
    <source>
        <dbReference type="ARBA" id="ARBA00022598"/>
    </source>
</evidence>
<dbReference type="SUPFAM" id="SSF52440">
    <property type="entry name" value="PreATP-grasp domain"/>
    <property type="match status" value="1"/>
</dbReference>
<comment type="catalytic activity">
    <reaction evidence="5 6">
        <text>5-amino-1-(5-phospho-beta-D-ribosyl)imidazole + hydrogencarbonate + ATP = 5-carboxyamino-1-(5-phospho-D-ribosyl)imidazole + ADP + phosphate + 2 H(+)</text>
        <dbReference type="Rhea" id="RHEA:19317"/>
        <dbReference type="ChEBI" id="CHEBI:15378"/>
        <dbReference type="ChEBI" id="CHEBI:17544"/>
        <dbReference type="ChEBI" id="CHEBI:30616"/>
        <dbReference type="ChEBI" id="CHEBI:43474"/>
        <dbReference type="ChEBI" id="CHEBI:58730"/>
        <dbReference type="ChEBI" id="CHEBI:137981"/>
        <dbReference type="ChEBI" id="CHEBI:456216"/>
        <dbReference type="EC" id="6.3.4.18"/>
    </reaction>
</comment>
<dbReference type="STRING" id="1203554.HMPREF1476_02039"/>
<dbReference type="SUPFAM" id="SSF51246">
    <property type="entry name" value="Rudiment single hybrid motif"/>
    <property type="match status" value="1"/>
</dbReference>
<comment type="pathway">
    <text evidence="5 6">Purine metabolism; IMP biosynthesis via de novo pathway; 5-amino-1-(5-phospho-D-ribosyl)imidazole-4-carboxylate from 5-amino-1-(5-phospho-D-ribosyl)imidazole (N5-CAIR route): step 1/2.</text>
</comment>
<evidence type="ECO:0000256" key="6">
    <source>
        <dbReference type="RuleBase" id="RU361200"/>
    </source>
</evidence>
<dbReference type="FunFam" id="3.30.470.20:FF:000029">
    <property type="entry name" value="N5-carboxyaminoimidazole ribonucleotide synthase"/>
    <property type="match status" value="1"/>
</dbReference>
<dbReference type="Gene3D" id="3.30.470.20">
    <property type="entry name" value="ATP-grasp fold, B domain"/>
    <property type="match status" value="1"/>
</dbReference>
<comment type="caution">
    <text evidence="8">The sequence shown here is derived from an EMBL/GenBank/DDBJ whole genome shotgun (WGS) entry which is preliminary data.</text>
</comment>
<dbReference type="SUPFAM" id="SSF56059">
    <property type="entry name" value="Glutathione synthetase ATP-binding domain-like"/>
    <property type="match status" value="1"/>
</dbReference>
<organism evidence="8 9">
    <name type="scientific">Sutterella wadsworthensis HGA0223</name>
    <dbReference type="NCBI Taxonomy" id="1203554"/>
    <lineage>
        <taxon>Bacteria</taxon>
        <taxon>Pseudomonadati</taxon>
        <taxon>Pseudomonadota</taxon>
        <taxon>Betaproteobacteria</taxon>
        <taxon>Burkholderiales</taxon>
        <taxon>Sutterellaceae</taxon>
        <taxon>Sutterella</taxon>
    </lineage>
</organism>
<feature type="binding site" evidence="5">
    <location>
        <position position="192"/>
    </location>
    <ligand>
        <name>ATP</name>
        <dbReference type="ChEBI" id="CHEBI:30616"/>
    </ligand>
</feature>
<dbReference type="NCBIfam" id="NF004679">
    <property type="entry name" value="PRK06019.1-5"/>
    <property type="match status" value="1"/>
</dbReference>
<feature type="binding site" evidence="5">
    <location>
        <begin position="154"/>
        <end position="160"/>
    </location>
    <ligand>
        <name>ATP</name>
        <dbReference type="ChEBI" id="CHEBI:30616"/>
    </ligand>
</feature>
<dbReference type="NCBIfam" id="NF004675">
    <property type="entry name" value="PRK06019.1-1"/>
    <property type="match status" value="1"/>
</dbReference>
<dbReference type="HOGENOM" id="CLU_011534_0_1_4"/>
<dbReference type="NCBIfam" id="TIGR01161">
    <property type="entry name" value="purK"/>
    <property type="match status" value="1"/>
</dbReference>
<feature type="domain" description="ATP-grasp" evidence="7">
    <location>
        <begin position="114"/>
        <end position="299"/>
    </location>
</feature>
<feature type="binding site" evidence="5">
    <location>
        <position position="149"/>
    </location>
    <ligand>
        <name>ATP</name>
        <dbReference type="ChEBI" id="CHEBI:30616"/>
    </ligand>
</feature>
<feature type="binding site" evidence="5">
    <location>
        <begin position="184"/>
        <end position="187"/>
    </location>
    <ligand>
        <name>ATP</name>
        <dbReference type="ChEBI" id="CHEBI:30616"/>
    </ligand>
</feature>
<dbReference type="NCBIfam" id="NF004677">
    <property type="entry name" value="PRK06019.1-3"/>
    <property type="match status" value="1"/>
</dbReference>
<dbReference type="PANTHER" id="PTHR11609:SF5">
    <property type="entry name" value="PHOSPHORIBOSYLAMINOIMIDAZOLE CARBOXYLASE"/>
    <property type="match status" value="1"/>
</dbReference>
<dbReference type="GO" id="GO:0046872">
    <property type="term" value="F:metal ion binding"/>
    <property type="evidence" value="ECO:0007669"/>
    <property type="project" value="InterPro"/>
</dbReference>
<comment type="function">
    <text evidence="6">Catalyzes the ATP-dependent conversion of 5-aminoimidazole ribonucleotide (AIR) and HCO(3)- to N5-carboxyaminoimidazole ribonucleotide (N5-CAIR).</text>
</comment>
<evidence type="ECO:0000256" key="3">
    <source>
        <dbReference type="ARBA" id="ARBA00022755"/>
    </source>
</evidence>
<dbReference type="NCBIfam" id="NF004676">
    <property type="entry name" value="PRK06019.1-2"/>
    <property type="match status" value="1"/>
</dbReference>
<feature type="binding site" evidence="5">
    <location>
        <begin position="269"/>
        <end position="270"/>
    </location>
    <ligand>
        <name>ATP</name>
        <dbReference type="ChEBI" id="CHEBI:30616"/>
    </ligand>
</feature>
<dbReference type="Pfam" id="PF22660">
    <property type="entry name" value="RS_preATP-grasp-like"/>
    <property type="match status" value="1"/>
</dbReference>
<reference evidence="8 9" key="1">
    <citation type="submission" date="2013-04" db="EMBL/GenBank/DDBJ databases">
        <title>The Genome Sequence of Sutterella wadsworthensis HGA0223.</title>
        <authorList>
            <consortium name="The Broad Institute Genomics Platform"/>
            <person name="Earl A."/>
            <person name="Ward D."/>
            <person name="Feldgarden M."/>
            <person name="Gevers D."/>
            <person name="Schmidt T.M."/>
            <person name="Dover J."/>
            <person name="Dai D."/>
            <person name="Walker B."/>
            <person name="Young S."/>
            <person name="Zeng Q."/>
            <person name="Gargeya S."/>
            <person name="Fitzgerald M."/>
            <person name="Haas B."/>
            <person name="Abouelleil A."/>
            <person name="Allen A.W."/>
            <person name="Alvarado L."/>
            <person name="Arachchi H.M."/>
            <person name="Berlin A.M."/>
            <person name="Chapman S.B."/>
            <person name="Gainer-Dewar J."/>
            <person name="Goldberg J."/>
            <person name="Griggs A."/>
            <person name="Gujja S."/>
            <person name="Hansen M."/>
            <person name="Howarth C."/>
            <person name="Imamovic A."/>
            <person name="Ireland A."/>
            <person name="Larimer J."/>
            <person name="McCowan C."/>
            <person name="Murphy C."/>
            <person name="Pearson M."/>
            <person name="Poon T.W."/>
            <person name="Priest M."/>
            <person name="Roberts A."/>
            <person name="Saif S."/>
            <person name="Shea T."/>
            <person name="Sisk P."/>
            <person name="Sykes S."/>
            <person name="Wortman J."/>
            <person name="Nusbaum C."/>
            <person name="Birren B."/>
        </authorList>
    </citation>
    <scope>NUCLEOTIDE SEQUENCE [LARGE SCALE GENOMIC DNA]</scope>
    <source>
        <strain evidence="8 9">HGA0223</strain>
    </source>
</reference>